<proteinExistence type="inferred from homology"/>
<dbReference type="InterPro" id="IPR025669">
    <property type="entry name" value="AAA_dom"/>
</dbReference>
<dbReference type="GO" id="GO:0005524">
    <property type="term" value="F:ATP binding"/>
    <property type="evidence" value="ECO:0007669"/>
    <property type="project" value="UniProtKB-KW"/>
</dbReference>
<dbReference type="eggNOG" id="COG0489">
    <property type="taxonomic scope" value="Bacteria"/>
</dbReference>
<keyword evidence="5" id="KW-0808">Transferase</keyword>
<evidence type="ECO:0000256" key="8">
    <source>
        <dbReference type="ARBA" id="ARBA00022777"/>
    </source>
</evidence>
<keyword evidence="9" id="KW-0067">ATP-binding</keyword>
<dbReference type="GO" id="GO:0004713">
    <property type="term" value="F:protein tyrosine kinase activity"/>
    <property type="evidence" value="ECO:0007669"/>
    <property type="project" value="UniProtKB-KW"/>
</dbReference>
<dbReference type="GO" id="GO:0005886">
    <property type="term" value="C:plasma membrane"/>
    <property type="evidence" value="ECO:0007669"/>
    <property type="project" value="UniProtKB-SubCell"/>
</dbReference>
<dbReference type="KEGG" id="bxb:DR64_7033"/>
<name>Q13NU9_PARXL</name>
<evidence type="ECO:0000256" key="6">
    <source>
        <dbReference type="ARBA" id="ARBA00022692"/>
    </source>
</evidence>
<dbReference type="eggNOG" id="COG3206">
    <property type="taxonomic scope" value="Bacteria"/>
</dbReference>
<keyword evidence="10 19" id="KW-1133">Transmembrane helix</keyword>
<dbReference type="KEGG" id="bxe:Bxe_B1726"/>
<feature type="domain" description="AAA" evidence="21">
    <location>
        <begin position="562"/>
        <end position="678"/>
    </location>
</feature>
<feature type="coiled-coil region" evidence="18">
    <location>
        <begin position="289"/>
        <end position="323"/>
    </location>
</feature>
<dbReference type="Pfam" id="PF13807">
    <property type="entry name" value="GNVR"/>
    <property type="match status" value="1"/>
</dbReference>
<evidence type="ECO:0000256" key="10">
    <source>
        <dbReference type="ARBA" id="ARBA00022989"/>
    </source>
</evidence>
<evidence type="ECO:0000256" key="19">
    <source>
        <dbReference type="SAM" id="Phobius"/>
    </source>
</evidence>
<keyword evidence="3" id="KW-1003">Cell membrane</keyword>
<dbReference type="EMBL" id="CP000271">
    <property type="protein sequence ID" value="ABE34240.1"/>
    <property type="molecule type" value="Genomic_DNA"/>
</dbReference>
<evidence type="ECO:0000256" key="17">
    <source>
        <dbReference type="ARBA" id="ARBA00081049"/>
    </source>
</evidence>
<dbReference type="STRING" id="266265.Bxe_B1726"/>
<evidence type="ECO:0000256" key="12">
    <source>
        <dbReference type="ARBA" id="ARBA00023137"/>
    </source>
</evidence>
<dbReference type="SUPFAM" id="SSF52540">
    <property type="entry name" value="P-loop containing nucleoside triphosphate hydrolases"/>
    <property type="match status" value="1"/>
</dbReference>
<keyword evidence="13" id="KW-0270">Exopolysaccharide synthesis</keyword>
<dbReference type="Gene3D" id="3.40.50.300">
    <property type="entry name" value="P-loop containing nucleotide triphosphate hydrolases"/>
    <property type="match status" value="1"/>
</dbReference>
<evidence type="ECO:0000256" key="4">
    <source>
        <dbReference type="ARBA" id="ARBA00022519"/>
    </source>
</evidence>
<evidence type="ECO:0000256" key="16">
    <source>
        <dbReference type="ARBA" id="ARBA00067833"/>
    </source>
</evidence>
<evidence type="ECO:0000256" key="5">
    <source>
        <dbReference type="ARBA" id="ARBA00022679"/>
    </source>
</evidence>
<evidence type="ECO:0000256" key="2">
    <source>
        <dbReference type="ARBA" id="ARBA00008883"/>
    </source>
</evidence>
<dbReference type="Pfam" id="PF23607">
    <property type="entry name" value="WZC_N"/>
    <property type="match status" value="1"/>
</dbReference>
<evidence type="ECO:0000256" key="7">
    <source>
        <dbReference type="ARBA" id="ARBA00022741"/>
    </source>
</evidence>
<evidence type="ECO:0000313" key="24">
    <source>
        <dbReference type="Proteomes" id="UP000001817"/>
    </source>
</evidence>
<organism evidence="23 24">
    <name type="scientific">Paraburkholderia xenovorans (strain LB400)</name>
    <dbReference type="NCBI Taxonomy" id="266265"/>
    <lineage>
        <taxon>Bacteria</taxon>
        <taxon>Pseudomonadati</taxon>
        <taxon>Pseudomonadota</taxon>
        <taxon>Betaproteobacteria</taxon>
        <taxon>Burkholderiales</taxon>
        <taxon>Burkholderiaceae</taxon>
        <taxon>Paraburkholderia</taxon>
    </lineage>
</organism>
<dbReference type="InterPro" id="IPR005700">
    <property type="entry name" value="EPS_ExoP-like"/>
</dbReference>
<evidence type="ECO:0000256" key="1">
    <source>
        <dbReference type="ARBA" id="ARBA00004429"/>
    </source>
</evidence>
<keyword evidence="18" id="KW-0175">Coiled coil</keyword>
<dbReference type="AlphaFoldDB" id="Q13NU9"/>
<feature type="domain" description="Tyrosine-protein kinase G-rich" evidence="22">
    <location>
        <begin position="395"/>
        <end position="475"/>
    </location>
</feature>
<dbReference type="Pfam" id="PF02706">
    <property type="entry name" value="Wzz"/>
    <property type="match status" value="1"/>
</dbReference>
<keyword evidence="12" id="KW-0829">Tyrosine-protein kinase</keyword>
<dbReference type="InterPro" id="IPR005702">
    <property type="entry name" value="Wzc-like_C"/>
</dbReference>
<evidence type="ECO:0000259" key="21">
    <source>
        <dbReference type="Pfam" id="PF13614"/>
    </source>
</evidence>
<dbReference type="InterPro" id="IPR032807">
    <property type="entry name" value="GNVR"/>
</dbReference>
<keyword evidence="24" id="KW-1185">Reference proteome</keyword>
<dbReference type="OrthoDB" id="9808257at2"/>
<comment type="similarity">
    <text evidence="2">Belongs to the etk/wzc family.</text>
</comment>
<protein>
    <recommendedName>
        <fullName evidence="16">Putative tyrosine-protein kinase EpsB</fullName>
    </recommendedName>
    <alternativeName>
        <fullName evidence="17">EPS I polysaccharide export protein EpsB</fullName>
    </alternativeName>
</protein>
<keyword evidence="4" id="KW-0997">Cell inner membrane</keyword>
<dbReference type="InterPro" id="IPR027417">
    <property type="entry name" value="P-loop_NTPase"/>
</dbReference>
<evidence type="ECO:0000256" key="3">
    <source>
        <dbReference type="ARBA" id="ARBA00022475"/>
    </source>
</evidence>
<reference evidence="23 24" key="1">
    <citation type="journal article" date="2006" name="Proc. Natl. Acad. Sci. U.S.A.">
        <title>Burkholderia xenovorans LB400 harbors a multi-replicon, 9.73-Mbp genome shaped for versatility.</title>
        <authorList>
            <person name="Chain P.S."/>
            <person name="Denef V.J."/>
            <person name="Konstantinidis K.T."/>
            <person name="Vergez L.M."/>
            <person name="Agullo L."/>
            <person name="Reyes V.L."/>
            <person name="Hauser L."/>
            <person name="Cordova M."/>
            <person name="Gomez L."/>
            <person name="Gonzalez M."/>
            <person name="Land M."/>
            <person name="Lao V."/>
            <person name="Larimer F."/>
            <person name="LiPuma J.J."/>
            <person name="Mahenthiralingam E."/>
            <person name="Malfatti S.A."/>
            <person name="Marx C.J."/>
            <person name="Parnell J.J."/>
            <person name="Ramette A."/>
            <person name="Richardson P."/>
            <person name="Seeger M."/>
            <person name="Smith D."/>
            <person name="Spilker T."/>
            <person name="Sul W.J."/>
            <person name="Tsoi T.V."/>
            <person name="Ulrich L.E."/>
            <person name="Zhulin I.B."/>
            <person name="Tiedje J.M."/>
        </authorList>
    </citation>
    <scope>NUCLEOTIDE SEQUENCE [LARGE SCALE GENOMIC DNA]</scope>
    <source>
        <strain evidence="23 24">LB400</strain>
    </source>
</reference>
<evidence type="ECO:0000256" key="11">
    <source>
        <dbReference type="ARBA" id="ARBA00023136"/>
    </source>
</evidence>
<dbReference type="GO" id="GO:0042802">
    <property type="term" value="F:identical protein binding"/>
    <property type="evidence" value="ECO:0007669"/>
    <property type="project" value="UniProtKB-ARBA"/>
</dbReference>
<evidence type="ECO:0000256" key="15">
    <source>
        <dbReference type="ARBA" id="ARBA00054296"/>
    </source>
</evidence>
<sequence length="746" mass="81326">MAANLPASPDATRANDDVSFADYLSLIYEGRWLIAGIMAFVIALSVIYAFGARPIYDANILIQVEDSDLSEKNLLGDLAPLLDAKSATTAEIELLRSRLVVGSAVSSLKLFIEATPRHFPIIGGWVTNRYESRMSAAEPAGIAPPFLGLSRFAWGGESIQVDQFDVPKTYWKKKFTLVATGRDSYVLKSSGDVVLEGKLNRVARGRVDDGEVTLLVSRLAARPGTEFILRRSSELQAVEDLQEDLKIEEKGKQSGILSVTLNGPNPKKTKSILDAVANEYVTQNVALKSAEAQQTIEFLDRQLPQLKSQLDDAEVKYNRFRNEKGTVNLSEEAKLILQQSVDSNTALLELQQRRLELRQRFTEEHPSVVALDKQIVAAKSQTESLGSRISGLPNLEQGALRLMRDVAVDTDLYTGLLNSAQQLRVLKAGKVGNVRVVDFAQDSEEPIKPKKALVIAMGVVLGAIFGVTTAFVRKAFFGGVESGDAIERATGLPIFATIPHSDEQRALDDAVRQRLKGSHILAHQSPADTTVESLRSLRTAIQFAMLEAGNNIAMVTSPSPSVGKSFIVANLATILASSGKKVLLIDCDLRRGHVHDCFGLAREPGVSDFILGEISLDKVVQRDVLPGLDFISTGTVPPNPSELLTNARFAEMLQKLQASYDIVIVDSPPVLAVTDAAIIGKHAGTTLLALRYAQHPLHEIVESVRRLQHGGVALKGALLNDLPRTALGYGRRYGRYYAYEYGQLTK</sequence>
<dbReference type="InterPro" id="IPR003856">
    <property type="entry name" value="LPS_length_determ_N"/>
</dbReference>
<dbReference type="PANTHER" id="PTHR32309:SF32">
    <property type="entry name" value="TYROSINE-PROTEIN KINASE ETK-RELATED"/>
    <property type="match status" value="1"/>
</dbReference>
<comment type="subcellular location">
    <subcellularLocation>
        <location evidence="1">Cell inner membrane</location>
        <topology evidence="1">Multi-pass membrane protein</topology>
    </subcellularLocation>
</comment>
<dbReference type="NCBIfam" id="TIGR01005">
    <property type="entry name" value="eps_transp_fam"/>
    <property type="match status" value="1"/>
</dbReference>
<dbReference type="Proteomes" id="UP000001817">
    <property type="component" value="Chromosome 2"/>
</dbReference>
<dbReference type="InterPro" id="IPR050445">
    <property type="entry name" value="Bact_polysacc_biosynth/exp"/>
</dbReference>
<feature type="transmembrane region" description="Helical" evidence="19">
    <location>
        <begin position="32"/>
        <end position="51"/>
    </location>
</feature>
<evidence type="ECO:0000256" key="9">
    <source>
        <dbReference type="ARBA" id="ARBA00022840"/>
    </source>
</evidence>
<evidence type="ECO:0000256" key="14">
    <source>
        <dbReference type="ARBA" id="ARBA00053015"/>
    </source>
</evidence>
<dbReference type="PANTHER" id="PTHR32309">
    <property type="entry name" value="TYROSINE-PROTEIN KINASE"/>
    <property type="match status" value="1"/>
</dbReference>
<keyword evidence="7" id="KW-0547">Nucleotide-binding</keyword>
<dbReference type="CDD" id="cd05387">
    <property type="entry name" value="BY-kinase"/>
    <property type="match status" value="1"/>
</dbReference>
<keyword evidence="8" id="KW-0418">Kinase</keyword>
<dbReference type="FunFam" id="3.40.50.300:FF:000527">
    <property type="entry name" value="Tyrosine-protein kinase etk"/>
    <property type="match status" value="1"/>
</dbReference>
<dbReference type="PATRIC" id="fig|266265.5.peg.6018"/>
<comment type="catalytic activity">
    <reaction evidence="14">
        <text>L-tyrosyl-[protein] + ATP = O-phospho-L-tyrosyl-[protein] + ADP + H(+)</text>
        <dbReference type="Rhea" id="RHEA:10596"/>
        <dbReference type="Rhea" id="RHEA-COMP:10136"/>
        <dbReference type="Rhea" id="RHEA-COMP:20101"/>
        <dbReference type="ChEBI" id="CHEBI:15378"/>
        <dbReference type="ChEBI" id="CHEBI:30616"/>
        <dbReference type="ChEBI" id="CHEBI:46858"/>
        <dbReference type="ChEBI" id="CHEBI:61978"/>
        <dbReference type="ChEBI" id="CHEBI:456216"/>
    </reaction>
</comment>
<evidence type="ECO:0000313" key="23">
    <source>
        <dbReference type="EMBL" id="ABE34240.1"/>
    </source>
</evidence>
<dbReference type="Pfam" id="PF13614">
    <property type="entry name" value="AAA_31"/>
    <property type="match status" value="1"/>
</dbReference>
<dbReference type="GO" id="GO:0000271">
    <property type="term" value="P:polysaccharide biosynthetic process"/>
    <property type="evidence" value="ECO:0007669"/>
    <property type="project" value="UniProtKB-KW"/>
</dbReference>
<feature type="domain" description="Polysaccharide chain length determinant N-terminal" evidence="20">
    <location>
        <begin position="17"/>
        <end position="107"/>
    </location>
</feature>
<keyword evidence="6 19" id="KW-0812">Transmembrane</keyword>
<dbReference type="NCBIfam" id="TIGR01007">
    <property type="entry name" value="eps_fam"/>
    <property type="match status" value="1"/>
</dbReference>
<evidence type="ECO:0000259" key="20">
    <source>
        <dbReference type="Pfam" id="PF02706"/>
    </source>
</evidence>
<keyword evidence="11 19" id="KW-0472">Membrane</keyword>
<evidence type="ECO:0000256" key="18">
    <source>
        <dbReference type="SAM" id="Coils"/>
    </source>
</evidence>
<feature type="transmembrane region" description="Helical" evidence="19">
    <location>
        <begin position="452"/>
        <end position="472"/>
    </location>
</feature>
<evidence type="ECO:0000259" key="22">
    <source>
        <dbReference type="Pfam" id="PF13807"/>
    </source>
</evidence>
<comment type="function">
    <text evidence="15">Probably involved in polymerization and/or export of exopolysaccharide EPS I which functions as a virulence factor. May be involved in an ATP-dependent process in the pathway for EPS I production, possibly export of the trimeric repeat units across the inner membrane or their polymerization.</text>
</comment>
<dbReference type="RefSeq" id="WP_011491582.1">
    <property type="nucleotide sequence ID" value="NC_007952.1"/>
</dbReference>
<gene>
    <name evidence="23" type="ORF">Bxe_B1726</name>
</gene>
<accession>Q13NU9</accession>
<evidence type="ECO:0000256" key="13">
    <source>
        <dbReference type="ARBA" id="ARBA00023169"/>
    </source>
</evidence>